<comment type="function">
    <text evidence="3">Poorly processive, error-prone DNA polymerase involved in untargeted mutagenesis. Copies undamaged DNA at stalled replication forks, which arise in vivo from mismatched or misaligned primer ends. These misaligned primers can be extended by PolIV. Exhibits no 3'-5' exonuclease (proofreading) activity. May be involved in translesional synthesis, in conjunction with the beta clamp from PolIII.</text>
</comment>
<dbReference type="CDD" id="cd03468">
    <property type="entry name" value="PolY_like"/>
    <property type="match status" value="1"/>
</dbReference>
<dbReference type="SUPFAM" id="SSF56672">
    <property type="entry name" value="DNA/RNA polymerases"/>
    <property type="match status" value="1"/>
</dbReference>
<dbReference type="PROSITE" id="PS50173">
    <property type="entry name" value="UMUC"/>
    <property type="match status" value="1"/>
</dbReference>
<dbReference type="Gene3D" id="1.10.150.20">
    <property type="entry name" value="5' to 3' exonuclease, C-terminal subdomain"/>
    <property type="match status" value="1"/>
</dbReference>
<dbReference type="Gene3D" id="3.40.1170.60">
    <property type="match status" value="1"/>
</dbReference>
<dbReference type="GO" id="GO:0006281">
    <property type="term" value="P:DNA repair"/>
    <property type="evidence" value="ECO:0007669"/>
    <property type="project" value="InterPro"/>
</dbReference>
<organism evidence="5 6">
    <name type="scientific">Microbacterium protaetiae</name>
    <dbReference type="NCBI Taxonomy" id="2509458"/>
    <lineage>
        <taxon>Bacteria</taxon>
        <taxon>Bacillati</taxon>
        <taxon>Actinomycetota</taxon>
        <taxon>Actinomycetes</taxon>
        <taxon>Micrococcales</taxon>
        <taxon>Microbacteriaceae</taxon>
        <taxon>Microbacterium</taxon>
    </lineage>
</organism>
<dbReference type="PANTHER" id="PTHR35369">
    <property type="entry name" value="BLR3025 PROTEIN-RELATED"/>
    <property type="match status" value="1"/>
</dbReference>
<sequence length="536" mass="57411">MNAATRSLVLWFPDWPVTALRRQRGRVDAAGVDAAGVDAAAPDVAGMDAAALAIVHANTVVACSAAARADGVRRGQRRRDAQARCPRLEIVPADPERDARMFSPIVTRIEQLAPGVQIIRPGLCALRARGPARYYGGENAAACEILDLLAEAEELPGVRAGVADGPFTAEQAARATAPDAPVRVVADGAAAEFLAPLPVTSLQDDGLAHLLSRLGVHTLGAFADLDRALVHDRFGPVGRRLHELAGGADSRPVQPRTPPPELDREVAFEPAVEAAEQVAFGMRMAADEFIGGLGAVDLVCTELRVELVGERGERSERVWLHPRSFDAAAVIDRVRWQLAEDAQNHVLRSGVVLARIHPEAVDAASAHQPAIFGSGPDDRVHHALSRVQAMLGHRGVLTPAIGGGRWLSERQVLVPWGDRGDRAVAAQRSRPWPGSLPPPAPATVFPHPQLVDVVSETGVIVEVDERGTLSAPPARLTEAGRGRDIVSWAGPWTVDERGWDAARARRAHRFQIVDAEQNAWLLVCEGGRWAAEARYD</sequence>
<dbReference type="OrthoDB" id="5244088at2"/>
<dbReference type="Proteomes" id="UP000293995">
    <property type="component" value="Chromosome"/>
</dbReference>
<keyword evidence="6" id="KW-1185">Reference proteome</keyword>
<reference evidence="5 6" key="1">
    <citation type="submission" date="2019-01" db="EMBL/GenBank/DDBJ databases">
        <title>Genome sequencing of strain DFW100M-13.</title>
        <authorList>
            <person name="Heo J."/>
            <person name="Kim S.-J."/>
            <person name="Kim J.-S."/>
            <person name="Hong S.-B."/>
            <person name="Kwon S.-W."/>
        </authorList>
    </citation>
    <scope>NUCLEOTIDE SEQUENCE [LARGE SCALE GENOMIC DNA]</scope>
    <source>
        <strain evidence="5 6">DFW100M-13</strain>
    </source>
</reference>
<dbReference type="EMBL" id="CP035494">
    <property type="protein sequence ID" value="QAY58725.1"/>
    <property type="molecule type" value="Genomic_DNA"/>
</dbReference>
<evidence type="ECO:0000256" key="3">
    <source>
        <dbReference type="ARBA" id="ARBA00025589"/>
    </source>
</evidence>
<evidence type="ECO:0000256" key="1">
    <source>
        <dbReference type="ARBA" id="ARBA00010945"/>
    </source>
</evidence>
<dbReference type="RefSeq" id="WP_129385206.1">
    <property type="nucleotide sequence ID" value="NZ_CP035494.1"/>
</dbReference>
<dbReference type="InterPro" id="IPR043502">
    <property type="entry name" value="DNA/RNA_pol_sf"/>
</dbReference>
<keyword evidence="2" id="KW-0227">DNA damage</keyword>
<dbReference type="InterPro" id="IPR050356">
    <property type="entry name" value="SulA_CellDiv_inhibitor"/>
</dbReference>
<accession>A0A4P6E9N3</accession>
<protein>
    <submittedName>
        <fullName evidence="5">DNA polymerase Y family protein</fullName>
    </submittedName>
</protein>
<dbReference type="InterPro" id="IPR001126">
    <property type="entry name" value="UmuC"/>
</dbReference>
<dbReference type="Pfam" id="PF00817">
    <property type="entry name" value="IMS"/>
    <property type="match status" value="1"/>
</dbReference>
<gene>
    <name evidence="5" type="ORF">ET475_01030</name>
</gene>
<evidence type="ECO:0000313" key="5">
    <source>
        <dbReference type="EMBL" id="QAY58725.1"/>
    </source>
</evidence>
<dbReference type="Gene3D" id="3.30.70.270">
    <property type="match status" value="1"/>
</dbReference>
<evidence type="ECO:0000256" key="2">
    <source>
        <dbReference type="ARBA" id="ARBA00022763"/>
    </source>
</evidence>
<comment type="similarity">
    <text evidence="1">Belongs to the DNA polymerase type-Y family.</text>
</comment>
<dbReference type="InterPro" id="IPR043128">
    <property type="entry name" value="Rev_trsase/Diguanyl_cyclase"/>
</dbReference>
<evidence type="ECO:0000259" key="4">
    <source>
        <dbReference type="PROSITE" id="PS50173"/>
    </source>
</evidence>
<dbReference type="KEGG" id="mprt:ET475_01030"/>
<proteinExistence type="inferred from homology"/>
<dbReference type="PANTHER" id="PTHR35369:SF2">
    <property type="entry name" value="BLR3025 PROTEIN"/>
    <property type="match status" value="1"/>
</dbReference>
<feature type="domain" description="UmuC" evidence="4">
    <location>
        <begin position="42"/>
        <end position="206"/>
    </location>
</feature>
<dbReference type="AlphaFoldDB" id="A0A4P6E9N3"/>
<evidence type="ECO:0000313" key="6">
    <source>
        <dbReference type="Proteomes" id="UP000293995"/>
    </source>
</evidence>
<name>A0A4P6E9N3_9MICO</name>